<sequence length="116" mass="13282">MKPLPTEEEEELGPLVALEEVAGVRTVGRRSHCCRRSRWSSLELGGEPWRRSLDRWRCWKKSPELGPLADEVVGCRWSLEEKLGGGAWMRTRRSLEEEEEEEEEEELELSGSGGNT</sequence>
<name>A0A5P1E749_ASPOF</name>
<evidence type="ECO:0000313" key="3">
    <source>
        <dbReference type="Proteomes" id="UP000243459"/>
    </source>
</evidence>
<feature type="region of interest" description="Disordered" evidence="1">
    <location>
        <begin position="91"/>
        <end position="116"/>
    </location>
</feature>
<feature type="compositionally biased region" description="Acidic residues" evidence="1">
    <location>
        <begin position="96"/>
        <end position="108"/>
    </location>
</feature>
<evidence type="ECO:0000256" key="1">
    <source>
        <dbReference type="SAM" id="MobiDB-lite"/>
    </source>
</evidence>
<organism evidence="2 3">
    <name type="scientific">Asparagus officinalis</name>
    <name type="common">Garden asparagus</name>
    <dbReference type="NCBI Taxonomy" id="4686"/>
    <lineage>
        <taxon>Eukaryota</taxon>
        <taxon>Viridiplantae</taxon>
        <taxon>Streptophyta</taxon>
        <taxon>Embryophyta</taxon>
        <taxon>Tracheophyta</taxon>
        <taxon>Spermatophyta</taxon>
        <taxon>Magnoliopsida</taxon>
        <taxon>Liliopsida</taxon>
        <taxon>Asparagales</taxon>
        <taxon>Asparagaceae</taxon>
        <taxon>Asparagoideae</taxon>
        <taxon>Asparagus</taxon>
    </lineage>
</organism>
<gene>
    <name evidence="2" type="ORF">A4U43_C10F13420</name>
</gene>
<dbReference type="Proteomes" id="UP000243459">
    <property type="component" value="Chromosome 10"/>
</dbReference>
<dbReference type="EMBL" id="CM007390">
    <property type="protein sequence ID" value="ONK56826.1"/>
    <property type="molecule type" value="Genomic_DNA"/>
</dbReference>
<accession>A0A5P1E749</accession>
<evidence type="ECO:0000313" key="2">
    <source>
        <dbReference type="EMBL" id="ONK56826.1"/>
    </source>
</evidence>
<protein>
    <submittedName>
        <fullName evidence="2">Uncharacterized protein</fullName>
    </submittedName>
</protein>
<dbReference type="AlphaFoldDB" id="A0A5P1E749"/>
<proteinExistence type="predicted"/>
<reference evidence="3" key="1">
    <citation type="journal article" date="2017" name="Nat. Commun.">
        <title>The asparagus genome sheds light on the origin and evolution of a young Y chromosome.</title>
        <authorList>
            <person name="Harkess A."/>
            <person name="Zhou J."/>
            <person name="Xu C."/>
            <person name="Bowers J.E."/>
            <person name="Van der Hulst R."/>
            <person name="Ayyampalayam S."/>
            <person name="Mercati F."/>
            <person name="Riccardi P."/>
            <person name="McKain M.R."/>
            <person name="Kakrana A."/>
            <person name="Tang H."/>
            <person name="Ray J."/>
            <person name="Groenendijk J."/>
            <person name="Arikit S."/>
            <person name="Mathioni S.M."/>
            <person name="Nakano M."/>
            <person name="Shan H."/>
            <person name="Telgmann-Rauber A."/>
            <person name="Kanno A."/>
            <person name="Yue Z."/>
            <person name="Chen H."/>
            <person name="Li W."/>
            <person name="Chen Y."/>
            <person name="Xu X."/>
            <person name="Zhang Y."/>
            <person name="Luo S."/>
            <person name="Chen H."/>
            <person name="Gao J."/>
            <person name="Mao Z."/>
            <person name="Pires J.C."/>
            <person name="Luo M."/>
            <person name="Kudrna D."/>
            <person name="Wing R.A."/>
            <person name="Meyers B.C."/>
            <person name="Yi K."/>
            <person name="Kong H."/>
            <person name="Lavrijsen P."/>
            <person name="Sunseri F."/>
            <person name="Falavigna A."/>
            <person name="Ye Y."/>
            <person name="Leebens-Mack J.H."/>
            <person name="Chen G."/>
        </authorList>
    </citation>
    <scope>NUCLEOTIDE SEQUENCE [LARGE SCALE GENOMIC DNA]</scope>
    <source>
        <strain evidence="3">cv. DH0086</strain>
    </source>
</reference>
<dbReference type="Gramene" id="ONK56826">
    <property type="protein sequence ID" value="ONK56826"/>
    <property type="gene ID" value="A4U43_C10F13420"/>
</dbReference>
<keyword evidence="3" id="KW-1185">Reference proteome</keyword>